<evidence type="ECO:0000313" key="2">
    <source>
        <dbReference type="EMBL" id="RII43758.1"/>
    </source>
</evidence>
<comment type="caution">
    <text evidence="2">The sequence shown here is derived from an EMBL/GenBank/DDBJ whole genome shotgun (WGS) entry which is preliminary data.</text>
</comment>
<dbReference type="Proteomes" id="UP000265419">
    <property type="component" value="Unassembled WGS sequence"/>
</dbReference>
<name>A0A399JDX7_9MICC</name>
<dbReference type="AlphaFoldDB" id="A0A399JDX7"/>
<keyword evidence="1" id="KW-1133">Transmembrane helix</keyword>
<sequence length="117" mass="12730">MKVFLYFVLRTVVFVAAACLVYFLFGWSRWGMIGAILSAVVGAVVAFAVGYLLLDRQRRAAATEFGNAVEARKAAKEHKATQAELDADVEDNFQDTLRAQAGLGADARTRNVADDEA</sequence>
<dbReference type="RefSeq" id="WP_119423185.1">
    <property type="nucleotide sequence ID" value="NZ_QQXK01000001.1"/>
</dbReference>
<dbReference type="EMBL" id="QQXK01000001">
    <property type="protein sequence ID" value="RII43758.1"/>
    <property type="molecule type" value="Genomic_DNA"/>
</dbReference>
<dbReference type="InterPro" id="IPR025323">
    <property type="entry name" value="DUF4229"/>
</dbReference>
<protein>
    <submittedName>
        <fullName evidence="2">DUF4229 domain-containing protein</fullName>
    </submittedName>
</protein>
<feature type="transmembrane region" description="Helical" evidence="1">
    <location>
        <begin position="31"/>
        <end position="54"/>
    </location>
</feature>
<evidence type="ECO:0000256" key="1">
    <source>
        <dbReference type="SAM" id="Phobius"/>
    </source>
</evidence>
<keyword evidence="1" id="KW-0812">Transmembrane</keyword>
<evidence type="ECO:0000313" key="3">
    <source>
        <dbReference type="Proteomes" id="UP000265419"/>
    </source>
</evidence>
<reference evidence="2 3" key="1">
    <citation type="submission" date="2018-07" db="EMBL/GenBank/DDBJ databases">
        <title>Arthrobacter sp. nov., isolated from raw cow's milk with high bacterial count.</title>
        <authorList>
            <person name="Hahne J."/>
            <person name="Isele D."/>
            <person name="Lipski A."/>
        </authorList>
    </citation>
    <scope>NUCLEOTIDE SEQUENCE [LARGE SCALE GENOMIC DNA]</scope>
    <source>
        <strain evidence="2 3">JZ R-35</strain>
    </source>
</reference>
<keyword evidence="3" id="KW-1185">Reference proteome</keyword>
<keyword evidence="1" id="KW-0472">Membrane</keyword>
<organism evidence="2 3">
    <name type="scientific">Galactobacter valiniphilus</name>
    <dbReference type="NCBI Taxonomy" id="2676122"/>
    <lineage>
        <taxon>Bacteria</taxon>
        <taxon>Bacillati</taxon>
        <taxon>Actinomycetota</taxon>
        <taxon>Actinomycetes</taxon>
        <taxon>Micrococcales</taxon>
        <taxon>Micrococcaceae</taxon>
        <taxon>Galactobacter</taxon>
    </lineage>
</organism>
<gene>
    <name evidence="2" type="ORF">DWB68_00555</name>
</gene>
<dbReference type="Pfam" id="PF14012">
    <property type="entry name" value="DUF4229"/>
    <property type="match status" value="1"/>
</dbReference>
<proteinExistence type="predicted"/>
<accession>A0A399JDX7</accession>
<feature type="transmembrane region" description="Helical" evidence="1">
    <location>
        <begin position="7"/>
        <end position="25"/>
    </location>
</feature>